<accession>A0A3B7LVG4</accession>
<protein>
    <submittedName>
        <fullName evidence="1">Hydrolase</fullName>
    </submittedName>
</protein>
<name>A0A3B7LVG4_9GAMM</name>
<gene>
    <name evidence="1" type="ORF">CDG60_04910</name>
</gene>
<keyword evidence="1" id="KW-0378">Hydrolase</keyword>
<organism evidence="1 2">
    <name type="scientific">Acinetobacter chinensis</name>
    <dbReference type="NCBI Taxonomy" id="2004650"/>
    <lineage>
        <taxon>Bacteria</taxon>
        <taxon>Pseudomonadati</taxon>
        <taxon>Pseudomonadota</taxon>
        <taxon>Gammaproteobacteria</taxon>
        <taxon>Moraxellales</taxon>
        <taxon>Moraxellaceae</taxon>
        <taxon>Acinetobacter</taxon>
    </lineage>
</organism>
<dbReference type="Gene3D" id="3.40.50.1820">
    <property type="entry name" value="alpha/beta hydrolase"/>
    <property type="match status" value="1"/>
</dbReference>
<dbReference type="GO" id="GO:0016787">
    <property type="term" value="F:hydrolase activity"/>
    <property type="evidence" value="ECO:0007669"/>
    <property type="project" value="UniProtKB-KW"/>
</dbReference>
<dbReference type="KEGG" id="achi:CDG60_04910"/>
<proteinExistence type="predicted"/>
<dbReference type="EMBL" id="CP032134">
    <property type="protein sequence ID" value="AXY55975.1"/>
    <property type="molecule type" value="Genomic_DNA"/>
</dbReference>
<dbReference type="RefSeq" id="WP_087513422.1">
    <property type="nucleotide sequence ID" value="NZ_CP032134.1"/>
</dbReference>
<dbReference type="InterPro" id="IPR029058">
    <property type="entry name" value="AB_hydrolase_fold"/>
</dbReference>
<dbReference type="SUPFAM" id="SSF53474">
    <property type="entry name" value="alpha/beta-Hydrolases"/>
    <property type="match status" value="1"/>
</dbReference>
<sequence>MNQKILLITGWGGGTKLLSALQQALQNQGHEVELINIFNALDDAELQQQTEKAKAFDVIIGWSLGGQLATLLVDQISRQYQQHKVLITLASNPCFVANDVWQTAMPQATFQSFKQSFETDAITTLKKFGYMVCQGVESTKADFVKLQSLIQAQKIELLQDGLNLLEGLNLVNILNNYAGYQYHIFGKQDYLVSYKVLDNLQNLDAKFLDAELISGSHGLPVFQIDLITDKICQYLQKIKQTS</sequence>
<evidence type="ECO:0000313" key="1">
    <source>
        <dbReference type="EMBL" id="AXY55975.1"/>
    </source>
</evidence>
<dbReference type="AlphaFoldDB" id="A0A3B7LVG4"/>
<reference evidence="2" key="1">
    <citation type="submission" date="2018-09" db="EMBL/GenBank/DDBJ databases">
        <title>The complete genome of Acinetobacter sp. strain WCHAc010005.</title>
        <authorList>
            <person name="Hu Y."/>
            <person name="Long H."/>
            <person name="Feng Y."/>
            <person name="Zong Z."/>
        </authorList>
    </citation>
    <scope>NUCLEOTIDE SEQUENCE [LARGE SCALE GENOMIC DNA]</scope>
    <source>
        <strain evidence="2">WCHAc010005</strain>
    </source>
</reference>
<evidence type="ECO:0000313" key="2">
    <source>
        <dbReference type="Proteomes" id="UP000263753"/>
    </source>
</evidence>
<dbReference type="Proteomes" id="UP000263753">
    <property type="component" value="Chromosome"/>
</dbReference>